<dbReference type="STRING" id="249408.BOO71_0009706"/>
<accession>A0A1U7NW37</accession>
<evidence type="ECO:0000313" key="1">
    <source>
        <dbReference type="EMBL" id="OLV17135.1"/>
    </source>
</evidence>
<dbReference type="RefSeq" id="WP_075834198.1">
    <property type="nucleotide sequence ID" value="NZ_MSTI01000114.1"/>
</dbReference>
<gene>
    <name evidence="1" type="ORF">BOO71_0009706</name>
</gene>
<dbReference type="AlphaFoldDB" id="A0A1U7NW37"/>
<name>A0A1U7NW37_9DEIO</name>
<keyword evidence="2" id="KW-1185">Reference proteome</keyword>
<proteinExistence type="predicted"/>
<dbReference type="Proteomes" id="UP000186607">
    <property type="component" value="Unassembled WGS sequence"/>
</dbReference>
<dbReference type="EMBL" id="MSTI01000114">
    <property type="protein sequence ID" value="OLV17135.1"/>
    <property type="molecule type" value="Genomic_DNA"/>
</dbReference>
<sequence length="151" mass="16433">MPHKTINPHAQEAAHALSRVVRCYTLLGEMDSGPAPTSAADAQMWAQTFEATWKEAQALMQEARALGWTGKLSDVMPGQPSSRARKIYATCHMVRLSVTRSAREALDTAAALVSGFRFQGEVPANLEHLHYDLAYALASAQIRAEKRSAGP</sequence>
<reference evidence="1 2" key="1">
    <citation type="submission" date="2017-01" db="EMBL/GenBank/DDBJ databases">
        <title>Genome Analysis of Deinococcus marmoris KOPRI26562.</title>
        <authorList>
            <person name="Kim J.H."/>
            <person name="Oh H.-M."/>
        </authorList>
    </citation>
    <scope>NUCLEOTIDE SEQUENCE [LARGE SCALE GENOMIC DNA]</scope>
    <source>
        <strain evidence="1 2">KOPRI26562</strain>
    </source>
</reference>
<organism evidence="1 2">
    <name type="scientific">Deinococcus marmoris</name>
    <dbReference type="NCBI Taxonomy" id="249408"/>
    <lineage>
        <taxon>Bacteria</taxon>
        <taxon>Thermotogati</taxon>
        <taxon>Deinococcota</taxon>
        <taxon>Deinococci</taxon>
        <taxon>Deinococcales</taxon>
        <taxon>Deinococcaceae</taxon>
        <taxon>Deinococcus</taxon>
    </lineage>
</organism>
<evidence type="ECO:0000313" key="2">
    <source>
        <dbReference type="Proteomes" id="UP000186607"/>
    </source>
</evidence>
<protein>
    <submittedName>
        <fullName evidence="1">Uncharacterized protein</fullName>
    </submittedName>
</protein>
<comment type="caution">
    <text evidence="1">The sequence shown here is derived from an EMBL/GenBank/DDBJ whole genome shotgun (WGS) entry which is preliminary data.</text>
</comment>